<feature type="binding site" evidence="10">
    <location>
        <position position="43"/>
    </location>
    <ligand>
        <name>Mn(2+)</name>
        <dbReference type="ChEBI" id="CHEBI:29035"/>
        <label>2</label>
    </ligand>
</feature>
<evidence type="ECO:0000256" key="5">
    <source>
        <dbReference type="ARBA" id="ARBA00022723"/>
    </source>
</evidence>
<evidence type="ECO:0000313" key="12">
    <source>
        <dbReference type="EMBL" id="AWY00866.1"/>
    </source>
</evidence>
<feature type="binding site" evidence="10">
    <location>
        <position position="199"/>
    </location>
    <ligand>
        <name>Mn(2+)</name>
        <dbReference type="ChEBI" id="CHEBI:29035"/>
        <label>1</label>
    </ligand>
</feature>
<protein>
    <recommendedName>
        <fullName evidence="10">UDP-2,3-diacylglucosamine hydrolase</fullName>
        <ecNumber evidence="10">3.6.1.54</ecNumber>
    </recommendedName>
    <alternativeName>
        <fullName evidence="10">UDP-2,3-diacylglucosamine diphosphatase</fullName>
    </alternativeName>
</protein>
<dbReference type="PANTHER" id="PTHR34990">
    <property type="entry name" value="UDP-2,3-DIACYLGLUCOSAMINE HYDROLASE-RELATED"/>
    <property type="match status" value="1"/>
</dbReference>
<keyword evidence="9 10" id="KW-0464">Manganese</keyword>
<feature type="binding site" evidence="10">
    <location>
        <position position="116"/>
    </location>
    <ligand>
        <name>Mn(2+)</name>
        <dbReference type="ChEBI" id="CHEBI:29035"/>
        <label>2</label>
    </ligand>
</feature>
<evidence type="ECO:0000256" key="8">
    <source>
        <dbReference type="ARBA" id="ARBA00023136"/>
    </source>
</evidence>
<dbReference type="Pfam" id="PF00149">
    <property type="entry name" value="Metallophos"/>
    <property type="match status" value="1"/>
</dbReference>
<feature type="binding site" evidence="10">
    <location>
        <position position="43"/>
    </location>
    <ligand>
        <name>Mn(2+)</name>
        <dbReference type="ChEBI" id="CHEBI:29035"/>
        <label>1</label>
    </ligand>
</feature>
<feature type="domain" description="Calcineurin-like phosphoesterase" evidence="11">
    <location>
        <begin position="5"/>
        <end position="201"/>
    </location>
</feature>
<feature type="binding site" evidence="10">
    <location>
        <position position="162"/>
    </location>
    <ligand>
        <name>substrate</name>
    </ligand>
</feature>
<dbReference type="AlphaFoldDB" id="A0A2Z4PTK1"/>
<keyword evidence="8 10" id="KW-0472">Membrane</keyword>
<comment type="similarity">
    <text evidence="10">Belongs to the LpxH family.</text>
</comment>
<evidence type="ECO:0000256" key="7">
    <source>
        <dbReference type="ARBA" id="ARBA00023098"/>
    </source>
</evidence>
<evidence type="ECO:0000256" key="1">
    <source>
        <dbReference type="ARBA" id="ARBA00022475"/>
    </source>
</evidence>
<comment type="function">
    <text evidence="10">Hydrolyzes the pyrophosphate bond of UDP-2,3-diacylglucosamine to yield 2,3-diacylglucosamine 1-phosphate (lipid X) and UMP by catalyzing the attack of water at the alpha-P atom. Involved in the biosynthesis of lipid A, a phosphorylated glycolipid that anchors the lipopolysaccharide to the outer membrane of the cell.</text>
</comment>
<comment type="caution">
    <text evidence="10">Lacks conserved residue(s) required for the propagation of feature annotation.</text>
</comment>
<feature type="binding site" evidence="10">
    <location>
        <position position="10"/>
    </location>
    <ligand>
        <name>Mn(2+)</name>
        <dbReference type="ChEBI" id="CHEBI:29035"/>
        <label>1</label>
    </ligand>
</feature>
<organism evidence="12 13">
    <name type="scientific">Marinomonas primoryensis</name>
    <dbReference type="NCBI Taxonomy" id="178399"/>
    <lineage>
        <taxon>Bacteria</taxon>
        <taxon>Pseudomonadati</taxon>
        <taxon>Pseudomonadota</taxon>
        <taxon>Gammaproteobacteria</taxon>
        <taxon>Oceanospirillales</taxon>
        <taxon>Oceanospirillaceae</taxon>
        <taxon>Marinomonas</taxon>
    </lineage>
</organism>
<dbReference type="InterPro" id="IPR043461">
    <property type="entry name" value="LpxH-like"/>
</dbReference>
<keyword evidence="3 10" id="KW-0997">Cell inner membrane</keyword>
<dbReference type="CDD" id="cd07398">
    <property type="entry name" value="MPP_YbbF-LpxH"/>
    <property type="match status" value="1"/>
</dbReference>
<evidence type="ECO:0000259" key="11">
    <source>
        <dbReference type="Pfam" id="PF00149"/>
    </source>
</evidence>
<dbReference type="EMBL" id="CP016181">
    <property type="protein sequence ID" value="AWY00866.1"/>
    <property type="molecule type" value="Genomic_DNA"/>
</dbReference>
<proteinExistence type="inferred from homology"/>
<dbReference type="Gene3D" id="3.60.21.10">
    <property type="match status" value="1"/>
</dbReference>
<evidence type="ECO:0000256" key="9">
    <source>
        <dbReference type="ARBA" id="ARBA00023211"/>
    </source>
</evidence>
<feature type="binding site" evidence="10">
    <location>
        <position position="169"/>
    </location>
    <ligand>
        <name>substrate</name>
    </ligand>
</feature>
<dbReference type="InterPro" id="IPR004843">
    <property type="entry name" value="Calcineurin-like_PHP"/>
</dbReference>
<dbReference type="GO" id="GO:0008758">
    <property type="term" value="F:UDP-2,3-diacylglucosamine hydrolase activity"/>
    <property type="evidence" value="ECO:0007669"/>
    <property type="project" value="UniProtKB-UniRule"/>
</dbReference>
<accession>A0A2Z4PTK1</accession>
<reference evidence="12 13" key="1">
    <citation type="submission" date="2016-06" db="EMBL/GenBank/DDBJ databases">
        <title>The sequenced genome of the ice-adhering bacterium Marinomonas primoryensis, from Antarctica.</title>
        <authorList>
            <person name="Graham L."/>
            <person name="Vance T.D.R."/>
            <person name="Davies P.L."/>
        </authorList>
    </citation>
    <scope>NUCLEOTIDE SEQUENCE [LARGE SCALE GENOMIC DNA]</scope>
    <source>
        <strain evidence="12 13">AceL</strain>
    </source>
</reference>
<dbReference type="InterPro" id="IPR010138">
    <property type="entry name" value="UDP-diacylglucosamine_Hdrlase"/>
</dbReference>
<comment type="cofactor">
    <cofactor evidence="10">
        <name>Mn(2+)</name>
        <dbReference type="ChEBI" id="CHEBI:29035"/>
    </cofactor>
    <text evidence="10">Binds 2 Mn(2+) ions per subunit in a binuclear metal center.</text>
</comment>
<dbReference type="HAMAP" id="MF_00575">
    <property type="entry name" value="LpxH"/>
    <property type="match status" value="1"/>
</dbReference>
<dbReference type="GO" id="GO:0005737">
    <property type="term" value="C:cytoplasm"/>
    <property type="evidence" value="ECO:0007669"/>
    <property type="project" value="InterPro"/>
</dbReference>
<dbReference type="Proteomes" id="UP000249898">
    <property type="component" value="Chromosome"/>
</dbReference>
<dbReference type="GO" id="GO:0030145">
    <property type="term" value="F:manganese ion binding"/>
    <property type="evidence" value="ECO:0007669"/>
    <property type="project" value="UniProtKB-UniRule"/>
</dbReference>
<feature type="binding site" evidence="10">
    <location>
        <position position="8"/>
    </location>
    <ligand>
        <name>Mn(2+)</name>
        <dbReference type="ChEBI" id="CHEBI:29035"/>
        <label>1</label>
    </ligand>
</feature>
<keyword evidence="2 10" id="KW-0444">Lipid biosynthesis</keyword>
<evidence type="ECO:0000256" key="2">
    <source>
        <dbReference type="ARBA" id="ARBA00022516"/>
    </source>
</evidence>
<feature type="binding site" evidence="10">
    <location>
        <begin position="81"/>
        <end position="82"/>
    </location>
    <ligand>
        <name>substrate</name>
    </ligand>
</feature>
<comment type="subcellular location">
    <subcellularLocation>
        <location evidence="10">Cell inner membrane</location>
        <topology evidence="10">Peripheral membrane protein</topology>
        <orientation evidence="10">Cytoplasmic side</orientation>
    </subcellularLocation>
</comment>
<dbReference type="EC" id="3.6.1.54" evidence="10"/>
<feature type="binding site" evidence="10">
    <location>
        <position position="124"/>
    </location>
    <ligand>
        <name>substrate</name>
    </ligand>
</feature>
<dbReference type="GO" id="GO:0019897">
    <property type="term" value="C:extrinsic component of plasma membrane"/>
    <property type="evidence" value="ECO:0007669"/>
    <property type="project" value="UniProtKB-UniRule"/>
</dbReference>
<evidence type="ECO:0000256" key="10">
    <source>
        <dbReference type="HAMAP-Rule" id="MF_00575"/>
    </source>
</evidence>
<dbReference type="SUPFAM" id="SSF56300">
    <property type="entry name" value="Metallo-dependent phosphatases"/>
    <property type="match status" value="1"/>
</dbReference>
<dbReference type="GO" id="GO:0009245">
    <property type="term" value="P:lipid A biosynthetic process"/>
    <property type="evidence" value="ECO:0007669"/>
    <property type="project" value="UniProtKB-UniRule"/>
</dbReference>
<evidence type="ECO:0000256" key="3">
    <source>
        <dbReference type="ARBA" id="ARBA00022519"/>
    </source>
</evidence>
<dbReference type="InterPro" id="IPR029052">
    <property type="entry name" value="Metallo-depent_PP-like"/>
</dbReference>
<evidence type="ECO:0000313" key="13">
    <source>
        <dbReference type="Proteomes" id="UP000249898"/>
    </source>
</evidence>
<dbReference type="NCBIfam" id="TIGR01854">
    <property type="entry name" value="lipid_A_lpxH"/>
    <property type="match status" value="1"/>
</dbReference>
<keyword evidence="4 10" id="KW-0441">Lipid A biosynthesis</keyword>
<feature type="binding site" evidence="10">
    <location>
        <position position="197"/>
    </location>
    <ligand>
        <name>substrate</name>
    </ligand>
</feature>
<feature type="binding site" evidence="10">
    <location>
        <position position="81"/>
    </location>
    <ligand>
        <name>Mn(2+)</name>
        <dbReference type="ChEBI" id="CHEBI:29035"/>
        <label>2</label>
    </ligand>
</feature>
<gene>
    <name evidence="10" type="primary">lpxH</name>
    <name evidence="12" type="ORF">A8139_13420</name>
</gene>
<keyword evidence="1 10" id="KW-1003">Cell membrane</keyword>
<keyword evidence="5 10" id="KW-0479">Metal-binding</keyword>
<feature type="binding site" evidence="10">
    <location>
        <position position="197"/>
    </location>
    <ligand>
        <name>Mn(2+)</name>
        <dbReference type="ChEBI" id="CHEBI:29035"/>
        <label>2</label>
    </ligand>
</feature>
<dbReference type="PANTHER" id="PTHR34990:SF1">
    <property type="entry name" value="UDP-2,3-DIACYLGLUCOSAMINE HYDROLASE"/>
    <property type="match status" value="1"/>
</dbReference>
<name>A0A2Z4PTK1_9GAMM</name>
<sequence length="258" mass="29638">MIRYFISDLHLSDKRPDLIRAFVQMTEELIQRQEEAELYILGDFYEAWIGDDFHADWNTQVENALAILSQSGIALYFLHGNRDFLIGSAWLDRVGAALIHEQTLLPLNNTSVLLTHGDEYCLEDTEYQAFRKTVRSTAWQEKILSLPLEQRLALAAQLRNDSKSMAAEKSISIMDVTESAVGDSLNLLHCKTVIHGHTHRPEVHKVHDYLRCVLGDWDEFIWLAHIEGDIYTQRKASVTEFIQNGLNGLKEAHHERLL</sequence>
<dbReference type="NCBIfam" id="NF003743">
    <property type="entry name" value="PRK05340.1"/>
    <property type="match status" value="1"/>
</dbReference>
<comment type="pathway">
    <text evidence="10">Glycolipid biosynthesis; lipid IV(A) biosynthesis; lipid IV(A) from (3R)-3-hydroxytetradecanoyl-[acyl-carrier-protein] and UDP-N-acetyl-alpha-D-glucosamine: step 4/6.</text>
</comment>
<dbReference type="OrthoDB" id="9783283at2"/>
<evidence type="ECO:0000256" key="6">
    <source>
        <dbReference type="ARBA" id="ARBA00022801"/>
    </source>
</evidence>
<evidence type="ECO:0000256" key="4">
    <source>
        <dbReference type="ARBA" id="ARBA00022556"/>
    </source>
</evidence>
<keyword evidence="6 10" id="KW-0378">Hydrolase</keyword>
<keyword evidence="7 10" id="KW-0443">Lipid metabolism</keyword>
<dbReference type="RefSeq" id="WP_112138878.1">
    <property type="nucleotide sequence ID" value="NZ_CP016181.1"/>
</dbReference>
<comment type="catalytic activity">
    <reaction evidence="10">
        <text>UDP-2-N,3-O-bis[(3R)-3-hydroxytetradecanoyl]-alpha-D-glucosamine + H2O = 2-N,3-O-bis[(3R)-3-hydroxytetradecanoyl]-alpha-D-glucosaminyl 1-phosphate + UMP + 2 H(+)</text>
        <dbReference type="Rhea" id="RHEA:25213"/>
        <dbReference type="ChEBI" id="CHEBI:15377"/>
        <dbReference type="ChEBI" id="CHEBI:15378"/>
        <dbReference type="ChEBI" id="CHEBI:57865"/>
        <dbReference type="ChEBI" id="CHEBI:57957"/>
        <dbReference type="ChEBI" id="CHEBI:78847"/>
        <dbReference type="EC" id="3.6.1.54"/>
    </reaction>
</comment>
<dbReference type="UniPathway" id="UPA00359">
    <property type="reaction ID" value="UER00480"/>
</dbReference>